<evidence type="ECO:0000256" key="5">
    <source>
        <dbReference type="SAM" id="MobiDB-lite"/>
    </source>
</evidence>
<feature type="compositionally biased region" description="Polar residues" evidence="5">
    <location>
        <begin position="1"/>
        <end position="17"/>
    </location>
</feature>
<evidence type="ECO:0000313" key="7">
    <source>
        <dbReference type="Proteomes" id="UP000799437"/>
    </source>
</evidence>
<dbReference type="PANTHER" id="PTHR47677:SF1">
    <property type="entry name" value="CYTOCHROME C OXIDASE ASSEMBLY FACTOR 6"/>
    <property type="match status" value="1"/>
</dbReference>
<dbReference type="PANTHER" id="PTHR47677">
    <property type="entry name" value="CYTOCHROME C OXIDASE ASSEMBLY FACTOR 6"/>
    <property type="match status" value="1"/>
</dbReference>
<name>A0A6A6WGD0_9PEZI</name>
<dbReference type="AlphaFoldDB" id="A0A6A6WGD0"/>
<evidence type="ECO:0000256" key="3">
    <source>
        <dbReference type="ARBA" id="ARBA00023128"/>
    </source>
</evidence>
<protein>
    <recommendedName>
        <fullName evidence="8">Cytochrome c oxidase, subunit VIb</fullName>
    </recommendedName>
</protein>
<dbReference type="Proteomes" id="UP000799437">
    <property type="component" value="Unassembled WGS sequence"/>
</dbReference>
<dbReference type="PROSITE" id="PS51808">
    <property type="entry name" value="CHCH"/>
    <property type="match status" value="1"/>
</dbReference>
<dbReference type="Gene3D" id="1.10.10.140">
    <property type="entry name" value="Cytochrome c oxidase, subunit VIb"/>
    <property type="match status" value="1"/>
</dbReference>
<feature type="region of interest" description="Disordered" evidence="5">
    <location>
        <begin position="1"/>
        <end position="24"/>
    </location>
</feature>
<dbReference type="GO" id="GO:0005739">
    <property type="term" value="C:mitochondrion"/>
    <property type="evidence" value="ECO:0007669"/>
    <property type="project" value="UniProtKB-SubCell"/>
</dbReference>
<dbReference type="GeneID" id="54486283"/>
<keyword evidence="4" id="KW-1015">Disulfide bond</keyword>
<dbReference type="InterPro" id="IPR048281">
    <property type="entry name" value="COA6_fun"/>
</dbReference>
<gene>
    <name evidence="6" type="ORF">EJ05DRAFT_483148</name>
</gene>
<evidence type="ECO:0000313" key="6">
    <source>
        <dbReference type="EMBL" id="KAF2760687.1"/>
    </source>
</evidence>
<dbReference type="OrthoDB" id="5545577at2759"/>
<dbReference type="RefSeq" id="XP_033603138.1">
    <property type="nucleotide sequence ID" value="XM_033745229.1"/>
</dbReference>
<dbReference type="InterPro" id="IPR036549">
    <property type="entry name" value="CX6/COA6-like_sf"/>
</dbReference>
<keyword evidence="3" id="KW-0496">Mitochondrion</keyword>
<dbReference type="InterPro" id="IPR048280">
    <property type="entry name" value="COX6B-like"/>
</dbReference>
<accession>A0A6A6WGD0</accession>
<comment type="subcellular location">
    <subcellularLocation>
        <location evidence="1">Mitochondrion</location>
    </subcellularLocation>
</comment>
<evidence type="ECO:0000256" key="1">
    <source>
        <dbReference type="ARBA" id="ARBA00004173"/>
    </source>
</evidence>
<keyword evidence="7" id="KW-1185">Reference proteome</keyword>
<proteinExistence type="inferred from homology"/>
<organism evidence="6 7">
    <name type="scientific">Pseudovirgaria hyperparasitica</name>
    <dbReference type="NCBI Taxonomy" id="470096"/>
    <lineage>
        <taxon>Eukaryota</taxon>
        <taxon>Fungi</taxon>
        <taxon>Dikarya</taxon>
        <taxon>Ascomycota</taxon>
        <taxon>Pezizomycotina</taxon>
        <taxon>Dothideomycetes</taxon>
        <taxon>Dothideomycetes incertae sedis</taxon>
        <taxon>Acrospermales</taxon>
        <taxon>Acrospermaceae</taxon>
        <taxon>Pseudovirgaria</taxon>
    </lineage>
</organism>
<comment type="similarity">
    <text evidence="2">Belongs to the cytochrome c oxidase subunit 6B family.</text>
</comment>
<evidence type="ECO:0000256" key="2">
    <source>
        <dbReference type="ARBA" id="ARBA00006425"/>
    </source>
</evidence>
<dbReference type="EMBL" id="ML996567">
    <property type="protein sequence ID" value="KAF2760687.1"/>
    <property type="molecule type" value="Genomic_DNA"/>
</dbReference>
<sequence length="115" mass="13287">MKWWPFSSSGGDAQPKSSDGGIIAPTRTDRQACYNSRDIFFKCLDRNDILDSEDNPAQTVKACAEEHKIFEKDCASAWVKYFKQKRVVDWKKEEALRKYQMESSRMPPDIQQTSS</sequence>
<reference evidence="6" key="1">
    <citation type="journal article" date="2020" name="Stud. Mycol.">
        <title>101 Dothideomycetes genomes: a test case for predicting lifestyles and emergence of pathogens.</title>
        <authorList>
            <person name="Haridas S."/>
            <person name="Albert R."/>
            <person name="Binder M."/>
            <person name="Bloem J."/>
            <person name="Labutti K."/>
            <person name="Salamov A."/>
            <person name="Andreopoulos B."/>
            <person name="Baker S."/>
            <person name="Barry K."/>
            <person name="Bills G."/>
            <person name="Bluhm B."/>
            <person name="Cannon C."/>
            <person name="Castanera R."/>
            <person name="Culley D."/>
            <person name="Daum C."/>
            <person name="Ezra D."/>
            <person name="Gonzalez J."/>
            <person name="Henrissat B."/>
            <person name="Kuo A."/>
            <person name="Liang C."/>
            <person name="Lipzen A."/>
            <person name="Lutzoni F."/>
            <person name="Magnuson J."/>
            <person name="Mondo S."/>
            <person name="Nolan M."/>
            <person name="Ohm R."/>
            <person name="Pangilinan J."/>
            <person name="Park H.-J."/>
            <person name="Ramirez L."/>
            <person name="Alfaro M."/>
            <person name="Sun H."/>
            <person name="Tritt A."/>
            <person name="Yoshinaga Y."/>
            <person name="Zwiers L.-H."/>
            <person name="Turgeon B."/>
            <person name="Goodwin S."/>
            <person name="Spatafora J."/>
            <person name="Crous P."/>
            <person name="Grigoriev I."/>
        </authorList>
    </citation>
    <scope>NUCLEOTIDE SEQUENCE</scope>
    <source>
        <strain evidence="6">CBS 121739</strain>
    </source>
</reference>
<evidence type="ECO:0000256" key="4">
    <source>
        <dbReference type="ARBA" id="ARBA00023157"/>
    </source>
</evidence>
<evidence type="ECO:0008006" key="8">
    <source>
        <dbReference type="Google" id="ProtNLM"/>
    </source>
</evidence>
<dbReference type="Pfam" id="PF02297">
    <property type="entry name" value="COX6B"/>
    <property type="match status" value="1"/>
</dbReference>
<dbReference type="SUPFAM" id="SSF47694">
    <property type="entry name" value="Cytochrome c oxidase subunit h"/>
    <property type="match status" value="1"/>
</dbReference>